<evidence type="ECO:0000256" key="3">
    <source>
        <dbReference type="ARBA" id="ARBA00023015"/>
    </source>
</evidence>
<dbReference type="Proteomes" id="UP000698963">
    <property type="component" value="Unassembled WGS sequence"/>
</dbReference>
<dbReference type="AlphaFoldDB" id="A0A921AYC3"/>
<accession>A0A921AYC3</accession>
<dbReference type="GO" id="GO:0006355">
    <property type="term" value="P:regulation of DNA-templated transcription"/>
    <property type="evidence" value="ECO:0007669"/>
    <property type="project" value="InterPro"/>
</dbReference>
<dbReference type="RefSeq" id="WP_304123558.1">
    <property type="nucleotide sequence ID" value="NZ_DYZA01000221.1"/>
</dbReference>
<dbReference type="InterPro" id="IPR002078">
    <property type="entry name" value="Sigma_54_int"/>
</dbReference>
<protein>
    <submittedName>
        <fullName evidence="6">Sigma 54-interacting transcriptional regulator</fullName>
    </submittedName>
</protein>
<name>A0A921AYC3_9BACT</name>
<keyword evidence="4" id="KW-0804">Transcription</keyword>
<dbReference type="EMBL" id="DYZA01000221">
    <property type="protein sequence ID" value="HJD98107.1"/>
    <property type="molecule type" value="Genomic_DNA"/>
</dbReference>
<sequence length="434" mass="47926">MCDRQVGGEPSLIKIKRAVQLFGCRDVEVHVLDVKVADVAAIYQAEYRVLSALPGHAAYYYNLTSGTGAMHSVQLLMSVKFPGFPIYTVRPDFRSPGEPGARIVPLPDILSGIAPDASPSEGPFIAGVNRKIFEQVRNKIARTRASVLIVGDTGAGKTQLARYIHACSDRAGKEMISVNCAEVAGDHNMMRSELFGHKKNSFTGAVEEKKGAFEKASGSTLFLDEVGEIPLNLQSLLLKALDEGLITPLGSNRSKKVDVRIIAATNRDLLKDVKEGRFRCDLYYRLAQYMPRLSPVSAYSENDRSRLLDYLLDSINKEWCMALPRVLSLEARALLLAYAWPGNIREMKFRLTTICLLSDTVITADDASGQLELQQEPEAGEDFIPSDINAWLDEKHAMFIRRALRLSGGSDAKAARMLSLPQSTFISRKKKFGL</sequence>
<keyword evidence="3" id="KW-0805">Transcription regulation</keyword>
<organism evidence="6 7">
    <name type="scientific">Mailhella massiliensis</name>
    <dbReference type="NCBI Taxonomy" id="1903261"/>
    <lineage>
        <taxon>Bacteria</taxon>
        <taxon>Pseudomonadati</taxon>
        <taxon>Thermodesulfobacteriota</taxon>
        <taxon>Desulfovibrionia</taxon>
        <taxon>Desulfovibrionales</taxon>
        <taxon>Desulfovibrionaceae</taxon>
        <taxon>Mailhella</taxon>
    </lineage>
</organism>
<dbReference type="SMART" id="SM00382">
    <property type="entry name" value="AAA"/>
    <property type="match status" value="1"/>
</dbReference>
<reference evidence="6" key="2">
    <citation type="submission" date="2021-09" db="EMBL/GenBank/DDBJ databases">
        <authorList>
            <person name="Gilroy R."/>
        </authorList>
    </citation>
    <scope>NUCLEOTIDE SEQUENCE</scope>
    <source>
        <strain evidence="6">ChiGjej2B2-19336</strain>
    </source>
</reference>
<dbReference type="SUPFAM" id="SSF52540">
    <property type="entry name" value="P-loop containing nucleoside triphosphate hydrolases"/>
    <property type="match status" value="1"/>
</dbReference>
<dbReference type="Pfam" id="PF00158">
    <property type="entry name" value="Sigma54_activat"/>
    <property type="match status" value="1"/>
</dbReference>
<evidence type="ECO:0000256" key="2">
    <source>
        <dbReference type="ARBA" id="ARBA00022840"/>
    </source>
</evidence>
<dbReference type="InterPro" id="IPR003593">
    <property type="entry name" value="AAA+_ATPase"/>
</dbReference>
<dbReference type="Gene3D" id="3.40.50.300">
    <property type="entry name" value="P-loop containing nucleotide triphosphate hydrolases"/>
    <property type="match status" value="1"/>
</dbReference>
<proteinExistence type="predicted"/>
<dbReference type="FunFam" id="3.40.50.300:FF:000006">
    <property type="entry name" value="DNA-binding transcriptional regulator NtrC"/>
    <property type="match status" value="1"/>
</dbReference>
<gene>
    <name evidence="6" type="ORF">K8W16_10745</name>
</gene>
<dbReference type="PRINTS" id="PR01590">
    <property type="entry name" value="HTHFIS"/>
</dbReference>
<dbReference type="PROSITE" id="PS50045">
    <property type="entry name" value="SIGMA54_INTERACT_4"/>
    <property type="match status" value="1"/>
</dbReference>
<keyword evidence="1" id="KW-0547">Nucleotide-binding</keyword>
<dbReference type="InterPro" id="IPR025662">
    <property type="entry name" value="Sigma_54_int_dom_ATP-bd_1"/>
</dbReference>
<dbReference type="GO" id="GO:0043565">
    <property type="term" value="F:sequence-specific DNA binding"/>
    <property type="evidence" value="ECO:0007669"/>
    <property type="project" value="InterPro"/>
</dbReference>
<dbReference type="InterPro" id="IPR027417">
    <property type="entry name" value="P-loop_NTPase"/>
</dbReference>
<evidence type="ECO:0000256" key="1">
    <source>
        <dbReference type="ARBA" id="ARBA00022741"/>
    </source>
</evidence>
<dbReference type="Pfam" id="PF25601">
    <property type="entry name" value="AAA_lid_14"/>
    <property type="match status" value="1"/>
</dbReference>
<evidence type="ECO:0000259" key="5">
    <source>
        <dbReference type="PROSITE" id="PS50045"/>
    </source>
</evidence>
<reference evidence="6" key="1">
    <citation type="journal article" date="2021" name="PeerJ">
        <title>Extensive microbial diversity within the chicken gut microbiome revealed by metagenomics and culture.</title>
        <authorList>
            <person name="Gilroy R."/>
            <person name="Ravi A."/>
            <person name="Getino M."/>
            <person name="Pursley I."/>
            <person name="Horton D.L."/>
            <person name="Alikhan N.F."/>
            <person name="Baker D."/>
            <person name="Gharbi K."/>
            <person name="Hall N."/>
            <person name="Watson M."/>
            <person name="Adriaenssens E.M."/>
            <person name="Foster-Nyarko E."/>
            <person name="Jarju S."/>
            <person name="Secka A."/>
            <person name="Antonio M."/>
            <person name="Oren A."/>
            <person name="Chaudhuri R.R."/>
            <person name="La Ragione R."/>
            <person name="Hildebrand F."/>
            <person name="Pallen M.J."/>
        </authorList>
    </citation>
    <scope>NUCLEOTIDE SEQUENCE</scope>
    <source>
        <strain evidence="6">ChiGjej2B2-19336</strain>
    </source>
</reference>
<keyword evidence="2" id="KW-0067">ATP-binding</keyword>
<evidence type="ECO:0000313" key="6">
    <source>
        <dbReference type="EMBL" id="HJD98107.1"/>
    </source>
</evidence>
<dbReference type="PANTHER" id="PTHR32071">
    <property type="entry name" value="TRANSCRIPTIONAL REGULATORY PROTEIN"/>
    <property type="match status" value="1"/>
</dbReference>
<feature type="domain" description="Sigma-54 factor interaction" evidence="5">
    <location>
        <begin position="139"/>
        <end position="356"/>
    </location>
</feature>
<dbReference type="CDD" id="cd00009">
    <property type="entry name" value="AAA"/>
    <property type="match status" value="1"/>
</dbReference>
<comment type="caution">
    <text evidence="6">The sequence shown here is derived from an EMBL/GenBank/DDBJ whole genome shotgun (WGS) entry which is preliminary data.</text>
</comment>
<dbReference type="InterPro" id="IPR002197">
    <property type="entry name" value="HTH_Fis"/>
</dbReference>
<dbReference type="PROSITE" id="PS00675">
    <property type="entry name" value="SIGMA54_INTERACT_1"/>
    <property type="match status" value="1"/>
</dbReference>
<evidence type="ECO:0000313" key="7">
    <source>
        <dbReference type="Proteomes" id="UP000698963"/>
    </source>
</evidence>
<dbReference type="GO" id="GO:0005524">
    <property type="term" value="F:ATP binding"/>
    <property type="evidence" value="ECO:0007669"/>
    <property type="project" value="UniProtKB-KW"/>
</dbReference>
<dbReference type="Gene3D" id="1.10.8.60">
    <property type="match status" value="1"/>
</dbReference>
<evidence type="ECO:0000256" key="4">
    <source>
        <dbReference type="ARBA" id="ARBA00023163"/>
    </source>
</evidence>
<dbReference type="InterPro" id="IPR058031">
    <property type="entry name" value="AAA_lid_NorR"/>
</dbReference>